<dbReference type="AlphaFoldDB" id="X0ZV09"/>
<dbReference type="Gene3D" id="3.40.50.720">
    <property type="entry name" value="NAD(P)-binding Rossmann-like Domain"/>
    <property type="match status" value="1"/>
</dbReference>
<organism evidence="2">
    <name type="scientific">marine sediment metagenome</name>
    <dbReference type="NCBI Taxonomy" id="412755"/>
    <lineage>
        <taxon>unclassified sequences</taxon>
        <taxon>metagenomes</taxon>
        <taxon>ecological metagenomes</taxon>
    </lineage>
</organism>
<dbReference type="EMBL" id="BART01001077">
    <property type="protein sequence ID" value="GAG61782.1"/>
    <property type="molecule type" value="Genomic_DNA"/>
</dbReference>
<comment type="caution">
    <text evidence="2">The sequence shown here is derived from an EMBL/GenBank/DDBJ whole genome shotgun (WGS) entry which is preliminary data.</text>
</comment>
<sequence>MKILVFGAGVLGSYYATKLHKAGMDVTILARGKKYQNIKERGIVLEDYFSHEKIIAPVKVIEKPEPNGYDLVMIFVQMIQVESVIPILAGIKNTKSFLFLGNNVIGFDKACRTLGRERVLAGFGAVGGKRDGHTVLFVDADPKKPDKKGKIIIGELNGIIGERIQEIKKTLEIAKLKVDISKDIDGWL</sequence>
<gene>
    <name evidence="2" type="ORF">S01H4_04123</name>
</gene>
<name>X0ZV09_9ZZZZ</name>
<dbReference type="InterPro" id="IPR013332">
    <property type="entry name" value="KPR_N"/>
</dbReference>
<dbReference type="InterPro" id="IPR036291">
    <property type="entry name" value="NAD(P)-bd_dom_sf"/>
</dbReference>
<feature type="non-terminal residue" evidence="2">
    <location>
        <position position="188"/>
    </location>
</feature>
<feature type="domain" description="Ketopantoate reductase N-terminal" evidence="1">
    <location>
        <begin position="3"/>
        <end position="136"/>
    </location>
</feature>
<dbReference type="Pfam" id="PF02558">
    <property type="entry name" value="ApbA"/>
    <property type="match status" value="1"/>
</dbReference>
<evidence type="ECO:0000313" key="2">
    <source>
        <dbReference type="EMBL" id="GAG61782.1"/>
    </source>
</evidence>
<proteinExistence type="predicted"/>
<reference evidence="2" key="1">
    <citation type="journal article" date="2014" name="Front. Microbiol.">
        <title>High frequency of phylogenetically diverse reductive dehalogenase-homologous genes in deep subseafloor sedimentary metagenomes.</title>
        <authorList>
            <person name="Kawai M."/>
            <person name="Futagami T."/>
            <person name="Toyoda A."/>
            <person name="Takaki Y."/>
            <person name="Nishi S."/>
            <person name="Hori S."/>
            <person name="Arai W."/>
            <person name="Tsubouchi T."/>
            <person name="Morono Y."/>
            <person name="Uchiyama I."/>
            <person name="Ito T."/>
            <person name="Fujiyama A."/>
            <person name="Inagaki F."/>
            <person name="Takami H."/>
        </authorList>
    </citation>
    <scope>NUCLEOTIDE SEQUENCE</scope>
    <source>
        <strain evidence="2">Expedition CK06-06</strain>
    </source>
</reference>
<dbReference type="SUPFAM" id="SSF51735">
    <property type="entry name" value="NAD(P)-binding Rossmann-fold domains"/>
    <property type="match status" value="1"/>
</dbReference>
<evidence type="ECO:0000259" key="1">
    <source>
        <dbReference type="Pfam" id="PF02558"/>
    </source>
</evidence>
<accession>X0ZV09</accession>
<protein>
    <recommendedName>
        <fullName evidence="1">Ketopantoate reductase N-terminal domain-containing protein</fullName>
    </recommendedName>
</protein>